<dbReference type="Pfam" id="PF19925">
    <property type="entry name" value="DUF6388"/>
    <property type="match status" value="1"/>
</dbReference>
<accession>A0ABT9CQG3</accession>
<reference evidence="1 2" key="1">
    <citation type="submission" date="2023-07" db="EMBL/GenBank/DDBJ databases">
        <title>Identification of four novel Pseudomonas species associated with bacterial leaf spot of cucurbits.</title>
        <authorList>
            <person name="Fullem K.R."/>
        </authorList>
    </citation>
    <scope>NUCLEOTIDE SEQUENCE [LARGE SCALE GENOMIC DNA]</scope>
    <source>
        <strain evidence="1 2">KFB 138</strain>
    </source>
</reference>
<keyword evidence="2" id="KW-1185">Reference proteome</keyword>
<comment type="caution">
    <text evidence="1">The sequence shown here is derived from an EMBL/GenBank/DDBJ whole genome shotgun (WGS) entry which is preliminary data.</text>
</comment>
<dbReference type="InterPro" id="IPR045662">
    <property type="entry name" value="DUF6388"/>
</dbReference>
<evidence type="ECO:0000313" key="2">
    <source>
        <dbReference type="Proteomes" id="UP001223016"/>
    </source>
</evidence>
<dbReference type="RefSeq" id="WP_304574969.1">
    <property type="nucleotide sequence ID" value="NZ_JAUQOO010000009.1"/>
</dbReference>
<gene>
    <name evidence="1" type="ORF">Q6A51_13130</name>
</gene>
<name>A0ABT9CQG3_9PSED</name>
<dbReference type="EMBL" id="JAUQOO010000009">
    <property type="protein sequence ID" value="MDO7927732.1"/>
    <property type="molecule type" value="Genomic_DNA"/>
</dbReference>
<sequence>MAYTTSIGAGIFEQEKLIDMRSRYQAAYEKYFGNNPQAVAEIESVSQKMIEHLGITMEEWRQTERHRIFAEAAKARGLEIGEFVIRLMAESPEQAHAWRLENHRRMADTLGIPWDEYKQLNRINE</sequence>
<protein>
    <submittedName>
        <fullName evidence="1">DUF6388 family protein</fullName>
    </submittedName>
</protein>
<evidence type="ECO:0000313" key="1">
    <source>
        <dbReference type="EMBL" id="MDO7927732.1"/>
    </source>
</evidence>
<proteinExistence type="predicted"/>
<organism evidence="1 2">
    <name type="scientific">Pseudomonas serbiensis</name>
    <dbReference type="NCBI Taxonomy" id="3064350"/>
    <lineage>
        <taxon>Bacteria</taxon>
        <taxon>Pseudomonadati</taxon>
        <taxon>Pseudomonadota</taxon>
        <taxon>Gammaproteobacteria</taxon>
        <taxon>Pseudomonadales</taxon>
        <taxon>Pseudomonadaceae</taxon>
        <taxon>Pseudomonas</taxon>
    </lineage>
</organism>
<dbReference type="Proteomes" id="UP001223016">
    <property type="component" value="Unassembled WGS sequence"/>
</dbReference>